<gene>
    <name evidence="2" type="ORF">BPA30113_03832</name>
</gene>
<organism evidence="2 3">
    <name type="scientific">Burkholderia paludis</name>
    <dbReference type="NCBI Taxonomy" id="1506587"/>
    <lineage>
        <taxon>Bacteria</taxon>
        <taxon>Pseudomonadati</taxon>
        <taxon>Pseudomonadota</taxon>
        <taxon>Betaproteobacteria</taxon>
        <taxon>Burkholderiales</taxon>
        <taxon>Burkholderiaceae</taxon>
        <taxon>Burkholderia</taxon>
        <taxon>Burkholderia cepacia complex</taxon>
    </lineage>
</organism>
<keyword evidence="3" id="KW-1185">Reference proteome</keyword>
<dbReference type="Proteomes" id="UP000494330">
    <property type="component" value="Unassembled WGS sequence"/>
</dbReference>
<name>A0A6P2MLJ2_9BURK</name>
<evidence type="ECO:0000313" key="3">
    <source>
        <dbReference type="Proteomes" id="UP000494330"/>
    </source>
</evidence>
<dbReference type="RefSeq" id="WP_034199677.1">
    <property type="nucleotide sequence ID" value="NZ_CABVQD010000013.1"/>
</dbReference>
<evidence type="ECO:0000313" key="2">
    <source>
        <dbReference type="EMBL" id="VWB83282.1"/>
    </source>
</evidence>
<sequence length="88" mass="9904">MKFQSMIHAARKFARYGIFMAPLAPRFGGGWMGILVGSAIRALVFAAGYALLLYVLNNWSLFKWSAGALCFLLYAFLQEAITLRETHR</sequence>
<evidence type="ECO:0000256" key="1">
    <source>
        <dbReference type="SAM" id="Phobius"/>
    </source>
</evidence>
<dbReference type="AlphaFoldDB" id="A0A6P2MLJ2"/>
<accession>A0A6P2MLJ2</accession>
<dbReference type="EMBL" id="CABVQD010000013">
    <property type="protein sequence ID" value="VWB83282.1"/>
    <property type="molecule type" value="Genomic_DNA"/>
</dbReference>
<feature type="transmembrane region" description="Helical" evidence="1">
    <location>
        <begin position="30"/>
        <end position="55"/>
    </location>
</feature>
<reference evidence="2 3" key="1">
    <citation type="submission" date="2019-09" db="EMBL/GenBank/DDBJ databases">
        <authorList>
            <person name="Depoorter E."/>
        </authorList>
    </citation>
    <scope>NUCLEOTIDE SEQUENCE [LARGE SCALE GENOMIC DNA]</scope>
    <source>
        <strain evidence="2">LMG 30113</strain>
    </source>
</reference>
<protein>
    <submittedName>
        <fullName evidence="2">Uncharacterized protein</fullName>
    </submittedName>
</protein>
<proteinExistence type="predicted"/>
<keyword evidence="1" id="KW-1133">Transmembrane helix</keyword>
<keyword evidence="1" id="KW-0812">Transmembrane</keyword>
<keyword evidence="1" id="KW-0472">Membrane</keyword>